<dbReference type="EMBL" id="NHYD01003380">
    <property type="protein sequence ID" value="PPQ79295.1"/>
    <property type="molecule type" value="Genomic_DNA"/>
</dbReference>
<evidence type="ECO:0000313" key="2">
    <source>
        <dbReference type="Proteomes" id="UP000283269"/>
    </source>
</evidence>
<evidence type="ECO:0000313" key="1">
    <source>
        <dbReference type="EMBL" id="PPQ79295.1"/>
    </source>
</evidence>
<dbReference type="InParanoid" id="A0A409WL97"/>
<comment type="caution">
    <text evidence="1">The sequence shown here is derived from an EMBL/GenBank/DDBJ whole genome shotgun (WGS) entry which is preliminary data.</text>
</comment>
<dbReference type="Proteomes" id="UP000283269">
    <property type="component" value="Unassembled WGS sequence"/>
</dbReference>
<organism evidence="1 2">
    <name type="scientific">Psilocybe cyanescens</name>
    <dbReference type="NCBI Taxonomy" id="93625"/>
    <lineage>
        <taxon>Eukaryota</taxon>
        <taxon>Fungi</taxon>
        <taxon>Dikarya</taxon>
        <taxon>Basidiomycota</taxon>
        <taxon>Agaricomycotina</taxon>
        <taxon>Agaricomycetes</taxon>
        <taxon>Agaricomycetidae</taxon>
        <taxon>Agaricales</taxon>
        <taxon>Agaricineae</taxon>
        <taxon>Strophariaceae</taxon>
        <taxon>Psilocybe</taxon>
    </lineage>
</organism>
<reference evidence="1 2" key="1">
    <citation type="journal article" date="2018" name="Evol. Lett.">
        <title>Horizontal gene cluster transfer increased hallucinogenic mushroom diversity.</title>
        <authorList>
            <person name="Reynolds H.T."/>
            <person name="Vijayakumar V."/>
            <person name="Gluck-Thaler E."/>
            <person name="Korotkin H.B."/>
            <person name="Matheny P.B."/>
            <person name="Slot J.C."/>
        </authorList>
    </citation>
    <scope>NUCLEOTIDE SEQUENCE [LARGE SCALE GENOMIC DNA]</scope>
    <source>
        <strain evidence="1 2">2631</strain>
    </source>
</reference>
<dbReference type="AlphaFoldDB" id="A0A409WL97"/>
<sequence>MFIRGSSVPLWSLHPKYTTSVTYTKYDSTVLRSFFWGLAQQPGTPSAMFSSSRASYFKYQNPQTSSEAAQHDSLMLS</sequence>
<keyword evidence="2" id="KW-1185">Reference proteome</keyword>
<protein>
    <submittedName>
        <fullName evidence="1">Uncharacterized protein</fullName>
    </submittedName>
</protein>
<gene>
    <name evidence="1" type="ORF">CVT25_002591</name>
</gene>
<proteinExistence type="predicted"/>
<accession>A0A409WL97</accession>
<name>A0A409WL97_PSICY</name>